<accession>A0A5P0ZKE6</accession>
<feature type="domain" description="DUF5105" evidence="4">
    <location>
        <begin position="167"/>
        <end position="286"/>
    </location>
</feature>
<gene>
    <name evidence="5" type="ORF">FHL02_10975</name>
</gene>
<dbReference type="Pfam" id="PF11611">
    <property type="entry name" value="DUF4352"/>
    <property type="match status" value="1"/>
</dbReference>
<evidence type="ECO:0000259" key="3">
    <source>
        <dbReference type="Pfam" id="PF11611"/>
    </source>
</evidence>
<feature type="signal peptide" evidence="2">
    <location>
        <begin position="1"/>
        <end position="22"/>
    </location>
</feature>
<evidence type="ECO:0000256" key="1">
    <source>
        <dbReference type="ARBA" id="ARBA00022729"/>
    </source>
</evidence>
<dbReference type="InterPro" id="IPR029050">
    <property type="entry name" value="Immunoprotect_excell_Ig-like"/>
</dbReference>
<dbReference type="AlphaFoldDB" id="A0A5P0ZKE6"/>
<dbReference type="Pfam" id="PF17118">
    <property type="entry name" value="DUF5105"/>
    <property type="match status" value="1"/>
</dbReference>
<dbReference type="Gene3D" id="2.60.40.1240">
    <property type="match status" value="1"/>
</dbReference>
<evidence type="ECO:0000313" key="6">
    <source>
        <dbReference type="Proteomes" id="UP000380386"/>
    </source>
</evidence>
<feature type="chain" id="PRO_5039720257" evidence="2">
    <location>
        <begin position="23"/>
        <end position="341"/>
    </location>
</feature>
<proteinExistence type="predicted"/>
<evidence type="ECO:0000259" key="4">
    <source>
        <dbReference type="Pfam" id="PF17118"/>
    </source>
</evidence>
<sequence length="341" mass="37421">MKNRKLNLLLLLVFALVFVVTGCGNNGSSSNNSGDSHGVSMKIGKSQMVVTSDGDQSSKYLAVKVTLKNNSSNELNYSFDDFGLKSDGGNVKSAKSVYFTEDDDAVEKLDFGKISNGESKTGYVFFNTKPGKKYDLIFKNNMYKGTDEIKVNLSNPVDTKVMIDDSKTAEKAAKSYIQAVFFGNDTDDYNRLVSNNLQKERETFNKEANSKILDAAYLSDTVDDDGTDAIVKAYQEASSKKTKIKVRVKELSSKSAVVNISGYVIKLDDVFEGYSGLDEGEQISVEDFASALKAGIDNTKVSKIESDYNDLTLKKDGDKWKIITSGSDFNNITDLFDGTGY</sequence>
<protein>
    <submittedName>
        <fullName evidence="5">DUF4352 domain-containing protein</fullName>
    </submittedName>
</protein>
<dbReference type="InterPro" id="IPR029051">
    <property type="entry name" value="DUF4352"/>
</dbReference>
<keyword evidence="1 2" id="KW-0732">Signal</keyword>
<dbReference type="RefSeq" id="WP_153383990.1">
    <property type="nucleotide sequence ID" value="NZ_VDFM01000022.1"/>
</dbReference>
<dbReference type="EMBL" id="VDFM01000022">
    <property type="protein sequence ID" value="MQS53544.1"/>
    <property type="molecule type" value="Genomic_DNA"/>
</dbReference>
<organism evidence="5 6">
    <name type="scientific">Companilactobacillus mishanensis</name>
    <dbReference type="NCBI Taxonomy" id="2486008"/>
    <lineage>
        <taxon>Bacteria</taxon>
        <taxon>Bacillati</taxon>
        <taxon>Bacillota</taxon>
        <taxon>Bacilli</taxon>
        <taxon>Lactobacillales</taxon>
        <taxon>Lactobacillaceae</taxon>
        <taxon>Companilactobacillus</taxon>
    </lineage>
</organism>
<dbReference type="Proteomes" id="UP000380386">
    <property type="component" value="Unassembled WGS sequence"/>
</dbReference>
<feature type="domain" description="DUF4352" evidence="3">
    <location>
        <begin position="53"/>
        <end position="146"/>
    </location>
</feature>
<evidence type="ECO:0000313" key="5">
    <source>
        <dbReference type="EMBL" id="MQS53544.1"/>
    </source>
</evidence>
<dbReference type="InterPro" id="IPR031343">
    <property type="entry name" value="DUF5105"/>
</dbReference>
<reference evidence="5 6" key="1">
    <citation type="journal article" date="2019" name="Syst. Appl. Microbiol.">
        <title>Polyphasic characterization of two novel Lactobacillus spp. isolated from blown salami packages: Description of Lactobacillus halodurans sp. nov. and Lactobacillus salsicarnum sp. nov.</title>
        <authorList>
            <person name="Schuster J.A."/>
            <person name="Klingl A."/>
            <person name="Vogel R.F."/>
            <person name="Ehrmann M.A."/>
        </authorList>
    </citation>
    <scope>NUCLEOTIDE SEQUENCE [LARGE SCALE GENOMIC DNA]</scope>
    <source>
        <strain evidence="5 6">TMW 1.2118</strain>
    </source>
</reference>
<name>A0A5P0ZKE6_9LACO</name>
<dbReference type="PROSITE" id="PS51257">
    <property type="entry name" value="PROKAR_LIPOPROTEIN"/>
    <property type="match status" value="1"/>
</dbReference>
<comment type="caution">
    <text evidence="5">The sequence shown here is derived from an EMBL/GenBank/DDBJ whole genome shotgun (WGS) entry which is preliminary data.</text>
</comment>
<evidence type="ECO:0000256" key="2">
    <source>
        <dbReference type="SAM" id="SignalP"/>
    </source>
</evidence>
<dbReference type="OrthoDB" id="2148879at2"/>